<dbReference type="EMBL" id="JAPDRQ010000261">
    <property type="protein sequence ID" value="KAJ9651371.1"/>
    <property type="molecule type" value="Genomic_DNA"/>
</dbReference>
<reference evidence="1" key="1">
    <citation type="submission" date="2022-10" db="EMBL/GenBank/DDBJ databases">
        <title>Culturing micro-colonial fungi from biological soil crusts in the Mojave desert and describing Neophaeococcomyces mojavensis, and introducing the new genera and species Taxawa tesnikishii.</title>
        <authorList>
            <person name="Kurbessoian T."/>
            <person name="Stajich J.E."/>
        </authorList>
    </citation>
    <scope>NUCLEOTIDE SEQUENCE</scope>
    <source>
        <strain evidence="1">JES_112</strain>
    </source>
</reference>
<gene>
    <name evidence="1" type="ORF">H2198_009345</name>
</gene>
<dbReference type="Proteomes" id="UP001172386">
    <property type="component" value="Unassembled WGS sequence"/>
</dbReference>
<organism evidence="1 2">
    <name type="scientific">Neophaeococcomyces mojaviensis</name>
    <dbReference type="NCBI Taxonomy" id="3383035"/>
    <lineage>
        <taxon>Eukaryota</taxon>
        <taxon>Fungi</taxon>
        <taxon>Dikarya</taxon>
        <taxon>Ascomycota</taxon>
        <taxon>Pezizomycotina</taxon>
        <taxon>Eurotiomycetes</taxon>
        <taxon>Chaetothyriomycetidae</taxon>
        <taxon>Chaetothyriales</taxon>
        <taxon>Chaetothyriales incertae sedis</taxon>
        <taxon>Neophaeococcomyces</taxon>
    </lineage>
</organism>
<evidence type="ECO:0000313" key="2">
    <source>
        <dbReference type="Proteomes" id="UP001172386"/>
    </source>
</evidence>
<keyword evidence="2" id="KW-1185">Reference proteome</keyword>
<evidence type="ECO:0000313" key="1">
    <source>
        <dbReference type="EMBL" id="KAJ9651371.1"/>
    </source>
</evidence>
<comment type="caution">
    <text evidence="1">The sequence shown here is derived from an EMBL/GenBank/DDBJ whole genome shotgun (WGS) entry which is preliminary data.</text>
</comment>
<accession>A0ACC2ZUQ7</accession>
<proteinExistence type="predicted"/>
<sequence>MASSPSFTIHNLPYGVISIPHPDHADELQSPSECAIAYEDYAIRMKSAVKTSHFKSMGDWFQENIFLAPSWNAFASLPSEVRQQFRQCLKTFVESEKTERHTDFFVKLSKVKMHLPMDSRNYSDFYCSYEHAKNCSDVFNLQISPNWYFLPQVYNGRTSSLAVSGTPITRPMGIFPAQPGAPPTFQAENKLDFELEMGIWISNGVPRGQRLDIAKAKNHVFGITLLNDWSARSIQFAEMQPLGPFHSKGSLTSISPWIIPIEALDEFASCPRHSEQTPKPLPHLTPSDPAKSTWNIHVQCSVIRDGKEFVFAQSNLNELHWTPLQQITHLASAGEGLSPGDVFGTGTISSSRTNDNGEKTGLSCIWERQLPSAKLSSLPEDINETMLKDGDEVVMTAWCNGHKTGEKILWFGECRGKVLPVV</sequence>
<protein>
    <submittedName>
        <fullName evidence="1">Uncharacterized protein</fullName>
    </submittedName>
</protein>
<name>A0ACC2ZUQ7_9EURO</name>